<organism evidence="3 4">
    <name type="scientific">Nakamurella aerolata</name>
    <dbReference type="NCBI Taxonomy" id="1656892"/>
    <lineage>
        <taxon>Bacteria</taxon>
        <taxon>Bacillati</taxon>
        <taxon>Actinomycetota</taxon>
        <taxon>Actinomycetes</taxon>
        <taxon>Nakamurellales</taxon>
        <taxon>Nakamurellaceae</taxon>
        <taxon>Nakamurella</taxon>
    </lineage>
</organism>
<dbReference type="Gene3D" id="1.10.1660.10">
    <property type="match status" value="1"/>
</dbReference>
<name>A0A849A936_9ACTN</name>
<proteinExistence type="predicted"/>
<evidence type="ECO:0000313" key="4">
    <source>
        <dbReference type="Proteomes" id="UP000562984"/>
    </source>
</evidence>
<dbReference type="GO" id="GO:0003677">
    <property type="term" value="F:DNA binding"/>
    <property type="evidence" value="ECO:0007669"/>
    <property type="project" value="UniProtKB-KW"/>
</dbReference>
<dbReference type="SMART" id="SM00422">
    <property type="entry name" value="HTH_MERR"/>
    <property type="match status" value="1"/>
</dbReference>
<feature type="domain" description="HTH merR-type" evidence="2">
    <location>
        <begin position="29"/>
        <end position="86"/>
    </location>
</feature>
<evidence type="ECO:0000259" key="2">
    <source>
        <dbReference type="PROSITE" id="PS50937"/>
    </source>
</evidence>
<reference evidence="3 4" key="1">
    <citation type="submission" date="2020-05" db="EMBL/GenBank/DDBJ databases">
        <title>Nakamurella sp. DB0629 isolated from air conditioner.</title>
        <authorList>
            <person name="Kim D.H."/>
            <person name="Kim D.-U."/>
        </authorList>
    </citation>
    <scope>NUCLEOTIDE SEQUENCE [LARGE SCALE GENOMIC DNA]</scope>
    <source>
        <strain evidence="3 4">DB0629</strain>
    </source>
</reference>
<dbReference type="InterPro" id="IPR000551">
    <property type="entry name" value="MerR-type_HTH_dom"/>
</dbReference>
<dbReference type="SUPFAM" id="SSF46955">
    <property type="entry name" value="Putative DNA-binding domain"/>
    <property type="match status" value="1"/>
</dbReference>
<dbReference type="EMBL" id="JABEND010000005">
    <property type="protein sequence ID" value="NNG36126.1"/>
    <property type="molecule type" value="Genomic_DNA"/>
</dbReference>
<dbReference type="PANTHER" id="PTHR30204">
    <property type="entry name" value="REDOX-CYCLING DRUG-SENSING TRANSCRIPTIONAL ACTIVATOR SOXR"/>
    <property type="match status" value="1"/>
</dbReference>
<dbReference type="Proteomes" id="UP000562984">
    <property type="component" value="Unassembled WGS sequence"/>
</dbReference>
<keyword evidence="1" id="KW-0238">DNA-binding</keyword>
<accession>A0A849A936</accession>
<dbReference type="GO" id="GO:0003700">
    <property type="term" value="F:DNA-binding transcription factor activity"/>
    <property type="evidence" value="ECO:0007669"/>
    <property type="project" value="InterPro"/>
</dbReference>
<sequence>MTAAGSPAAGPALSIGAVLARLKPDFPEVSISKIRFLESEGLVEPQRSPGGYRQFLPADVERLRYVLAAQRDHYLPLRVIKEQLDAIERGLEPGTPSPRLPRSVMPADGPTPADFAGPARPADVRMTRVELLAECGLSSEQLRELESYGLVSAMAGGWYDVDNAAIAKIAAELIAAGLEPRHLRPMRTAAERESSLISQLVSAQARQRDPDAKERAGALAAQLAATMLQVHSLLVKTDLRKHLGG</sequence>
<dbReference type="Pfam" id="PF13411">
    <property type="entry name" value="MerR_1"/>
    <property type="match status" value="1"/>
</dbReference>
<dbReference type="InterPro" id="IPR047057">
    <property type="entry name" value="MerR_fam"/>
</dbReference>
<evidence type="ECO:0000313" key="3">
    <source>
        <dbReference type="EMBL" id="NNG36126.1"/>
    </source>
</evidence>
<comment type="caution">
    <text evidence="3">The sequence shown here is derived from an EMBL/GenBank/DDBJ whole genome shotgun (WGS) entry which is preliminary data.</text>
</comment>
<dbReference type="PROSITE" id="PS50937">
    <property type="entry name" value="HTH_MERR_2"/>
    <property type="match status" value="1"/>
</dbReference>
<evidence type="ECO:0000256" key="1">
    <source>
        <dbReference type="ARBA" id="ARBA00023125"/>
    </source>
</evidence>
<dbReference type="AlphaFoldDB" id="A0A849A936"/>
<dbReference type="PANTHER" id="PTHR30204:SF89">
    <property type="entry name" value="HTH MERR-TYPE DOMAIN-CONTAINING PROTEIN"/>
    <property type="match status" value="1"/>
</dbReference>
<dbReference type="CDD" id="cd00592">
    <property type="entry name" value="HTH_MerR-like"/>
    <property type="match status" value="1"/>
</dbReference>
<protein>
    <submittedName>
        <fullName evidence="3">MerR family transcriptional regulator</fullName>
    </submittedName>
</protein>
<dbReference type="RefSeq" id="WP_171199811.1">
    <property type="nucleotide sequence ID" value="NZ_JABEND010000005.1"/>
</dbReference>
<dbReference type="InterPro" id="IPR009061">
    <property type="entry name" value="DNA-bd_dom_put_sf"/>
</dbReference>
<gene>
    <name evidence="3" type="ORF">HKD39_10440</name>
</gene>
<keyword evidence="4" id="KW-1185">Reference proteome</keyword>